<dbReference type="Gene3D" id="1.10.443.10">
    <property type="entry name" value="Intergrase catalytic core"/>
    <property type="match status" value="1"/>
</dbReference>
<proteinExistence type="predicted"/>
<dbReference type="InterPro" id="IPR052925">
    <property type="entry name" value="Phage_Integrase-like_Recomb"/>
</dbReference>
<dbReference type="InterPro" id="IPR011010">
    <property type="entry name" value="DNA_brk_join_enz"/>
</dbReference>
<name>A0A8T8SM71_9BASI</name>
<dbReference type="GO" id="GO:0003677">
    <property type="term" value="F:DNA binding"/>
    <property type="evidence" value="ECO:0007669"/>
    <property type="project" value="InterPro"/>
</dbReference>
<organism evidence="2 3">
    <name type="scientific">Tilletia indica</name>
    <dbReference type="NCBI Taxonomy" id="43049"/>
    <lineage>
        <taxon>Eukaryota</taxon>
        <taxon>Fungi</taxon>
        <taxon>Dikarya</taxon>
        <taxon>Basidiomycota</taxon>
        <taxon>Ustilaginomycotina</taxon>
        <taxon>Exobasidiomycetes</taxon>
        <taxon>Tilletiales</taxon>
        <taxon>Tilletiaceae</taxon>
        <taxon>Tilletia</taxon>
    </lineage>
</organism>
<dbReference type="GO" id="GO:0006310">
    <property type="term" value="P:DNA recombination"/>
    <property type="evidence" value="ECO:0007669"/>
    <property type="project" value="UniProtKB-KW"/>
</dbReference>
<dbReference type="PANTHER" id="PTHR34605:SF3">
    <property type="entry name" value="P CELL-TYPE AGGLUTINATION PROTEIN MAP4-LIKE-RELATED"/>
    <property type="match status" value="1"/>
</dbReference>
<accession>A0A8T8SM71</accession>
<keyword evidence="1" id="KW-0233">DNA recombination</keyword>
<keyword evidence="3" id="KW-1185">Reference proteome</keyword>
<dbReference type="Proteomes" id="UP000077521">
    <property type="component" value="Unassembled WGS sequence"/>
</dbReference>
<dbReference type="EMBL" id="LWDF02000822">
    <property type="protein sequence ID" value="KAE8241986.1"/>
    <property type="molecule type" value="Genomic_DNA"/>
</dbReference>
<protein>
    <recommendedName>
        <fullName evidence="4">Tyr recombinase domain-containing protein</fullName>
    </recommendedName>
</protein>
<gene>
    <name evidence="2" type="ORF">A4X13_0g7179</name>
</gene>
<dbReference type="AlphaFoldDB" id="A0A8T8SM71"/>
<reference evidence="2" key="2">
    <citation type="journal article" date="2019" name="IMA Fungus">
        <title>Genome sequencing and comparison of five Tilletia species to identify candidate genes for the detection of regulated species infecting wheat.</title>
        <authorList>
            <person name="Nguyen H.D.T."/>
            <person name="Sultana T."/>
            <person name="Kesanakurti P."/>
            <person name="Hambleton S."/>
        </authorList>
    </citation>
    <scope>NUCLEOTIDE SEQUENCE</scope>
    <source>
        <strain evidence="2">DAOMC 236416</strain>
    </source>
</reference>
<sequence length="193" mass="21139">MSFWSACRLGETTVPSAAYFNPARHVTRAAVSPLRSLPDGSLALSVQLPWTKTTRVLGMSKVLASQGDELDPVHALRWHLSLNSLPNLGLSSTPLFSYKLWAGSGWRMIPLTKVTMLNTFSEALRLAGRPTFSSHSFRIGAATHYWHRGASVEEIKLLGGWASDSFKVYLRDPVLGLAPLQQRLGVALHSSLS</sequence>
<reference evidence="2" key="1">
    <citation type="submission" date="2016-04" db="EMBL/GenBank/DDBJ databases">
        <authorList>
            <person name="Nguyen H.D."/>
            <person name="Samba Siva P."/>
            <person name="Cullis J."/>
            <person name="Levesque C.A."/>
            <person name="Hambleton S."/>
        </authorList>
    </citation>
    <scope>NUCLEOTIDE SEQUENCE</scope>
    <source>
        <strain evidence="2">DAOMC 236416</strain>
    </source>
</reference>
<dbReference type="PANTHER" id="PTHR34605">
    <property type="entry name" value="PHAGE_INTEGRASE DOMAIN-CONTAINING PROTEIN"/>
    <property type="match status" value="1"/>
</dbReference>
<evidence type="ECO:0000313" key="3">
    <source>
        <dbReference type="Proteomes" id="UP000077521"/>
    </source>
</evidence>
<dbReference type="InterPro" id="IPR013762">
    <property type="entry name" value="Integrase-like_cat_sf"/>
</dbReference>
<evidence type="ECO:0000256" key="1">
    <source>
        <dbReference type="ARBA" id="ARBA00023172"/>
    </source>
</evidence>
<evidence type="ECO:0000313" key="2">
    <source>
        <dbReference type="EMBL" id="KAE8241986.1"/>
    </source>
</evidence>
<dbReference type="GO" id="GO:0015074">
    <property type="term" value="P:DNA integration"/>
    <property type="evidence" value="ECO:0007669"/>
    <property type="project" value="InterPro"/>
</dbReference>
<dbReference type="SUPFAM" id="SSF56349">
    <property type="entry name" value="DNA breaking-rejoining enzymes"/>
    <property type="match status" value="1"/>
</dbReference>
<comment type="caution">
    <text evidence="2">The sequence shown here is derived from an EMBL/GenBank/DDBJ whole genome shotgun (WGS) entry which is preliminary data.</text>
</comment>
<evidence type="ECO:0008006" key="4">
    <source>
        <dbReference type="Google" id="ProtNLM"/>
    </source>
</evidence>